<dbReference type="GO" id="GO:0006730">
    <property type="term" value="P:one-carbon metabolic process"/>
    <property type="evidence" value="ECO:0007669"/>
    <property type="project" value="UniProtKB-KW"/>
</dbReference>
<organism evidence="11 12">
    <name type="scientific">Cohnella phaseoli</name>
    <dbReference type="NCBI Taxonomy" id="456490"/>
    <lineage>
        <taxon>Bacteria</taxon>
        <taxon>Bacillati</taxon>
        <taxon>Bacillota</taxon>
        <taxon>Bacilli</taxon>
        <taxon>Bacillales</taxon>
        <taxon>Paenibacillaceae</taxon>
        <taxon>Cohnella</taxon>
    </lineage>
</organism>
<dbReference type="PRINTS" id="PR00070">
    <property type="entry name" value="DHFR"/>
</dbReference>
<dbReference type="PANTHER" id="PTHR48069:SF3">
    <property type="entry name" value="DIHYDROFOLATE REDUCTASE"/>
    <property type="match status" value="1"/>
</dbReference>
<dbReference type="InterPro" id="IPR012259">
    <property type="entry name" value="DHFR"/>
</dbReference>
<dbReference type="EMBL" id="QRDZ01000001">
    <property type="protein sequence ID" value="RED89253.1"/>
    <property type="molecule type" value="Genomic_DNA"/>
</dbReference>
<dbReference type="GO" id="GO:0046452">
    <property type="term" value="P:dihydrofolate metabolic process"/>
    <property type="evidence" value="ECO:0007669"/>
    <property type="project" value="TreeGrafter"/>
</dbReference>
<comment type="similarity">
    <text evidence="2 8 9">Belongs to the dihydrofolate reductase family.</text>
</comment>
<evidence type="ECO:0000313" key="12">
    <source>
        <dbReference type="Proteomes" id="UP000256977"/>
    </source>
</evidence>
<dbReference type="GO" id="GO:0046655">
    <property type="term" value="P:folic acid metabolic process"/>
    <property type="evidence" value="ECO:0007669"/>
    <property type="project" value="TreeGrafter"/>
</dbReference>
<protein>
    <recommendedName>
        <fullName evidence="3 8">Dihydrofolate reductase</fullName>
        <ecNumber evidence="3 8">1.5.1.3</ecNumber>
    </recommendedName>
</protein>
<dbReference type="GO" id="GO:0070401">
    <property type="term" value="F:NADP+ binding"/>
    <property type="evidence" value="ECO:0007669"/>
    <property type="project" value="UniProtKB-ARBA"/>
</dbReference>
<comment type="caution">
    <text evidence="11">The sequence shown here is derived from an EMBL/GenBank/DDBJ whole genome shotgun (WGS) entry which is preliminary data.</text>
</comment>
<dbReference type="PROSITE" id="PS00075">
    <property type="entry name" value="DHFR_1"/>
    <property type="match status" value="1"/>
</dbReference>
<dbReference type="AlphaFoldDB" id="A0A3D9KRB3"/>
<dbReference type="FunFam" id="3.40.430.10:FF:000001">
    <property type="entry name" value="Dihydrofolate reductase"/>
    <property type="match status" value="1"/>
</dbReference>
<dbReference type="InterPro" id="IPR024072">
    <property type="entry name" value="DHFR-like_dom_sf"/>
</dbReference>
<dbReference type="GO" id="GO:0004146">
    <property type="term" value="F:dihydrofolate reductase activity"/>
    <property type="evidence" value="ECO:0007669"/>
    <property type="project" value="UniProtKB-EC"/>
</dbReference>
<name>A0A3D9KRB3_9BACL</name>
<comment type="catalytic activity">
    <reaction evidence="8">
        <text>(6S)-5,6,7,8-tetrahydrofolate + NADP(+) = 7,8-dihydrofolate + NADPH + H(+)</text>
        <dbReference type="Rhea" id="RHEA:15009"/>
        <dbReference type="ChEBI" id="CHEBI:15378"/>
        <dbReference type="ChEBI" id="CHEBI:57451"/>
        <dbReference type="ChEBI" id="CHEBI:57453"/>
        <dbReference type="ChEBI" id="CHEBI:57783"/>
        <dbReference type="ChEBI" id="CHEBI:58349"/>
        <dbReference type="EC" id="1.5.1.3"/>
    </reaction>
</comment>
<keyword evidence="5 8" id="KW-0521">NADP</keyword>
<dbReference type="GO" id="GO:0046654">
    <property type="term" value="P:tetrahydrofolate biosynthetic process"/>
    <property type="evidence" value="ECO:0007669"/>
    <property type="project" value="UniProtKB-UniPathway"/>
</dbReference>
<evidence type="ECO:0000256" key="8">
    <source>
        <dbReference type="PIRNR" id="PIRNR000194"/>
    </source>
</evidence>
<dbReference type="PIRSF" id="PIRSF000194">
    <property type="entry name" value="DHFR"/>
    <property type="match status" value="1"/>
</dbReference>
<dbReference type="Pfam" id="PF00186">
    <property type="entry name" value="DHFR_1"/>
    <property type="match status" value="1"/>
</dbReference>
<dbReference type="PANTHER" id="PTHR48069">
    <property type="entry name" value="DIHYDROFOLATE REDUCTASE"/>
    <property type="match status" value="1"/>
</dbReference>
<dbReference type="GO" id="GO:0005829">
    <property type="term" value="C:cytosol"/>
    <property type="evidence" value="ECO:0007669"/>
    <property type="project" value="TreeGrafter"/>
</dbReference>
<evidence type="ECO:0000256" key="9">
    <source>
        <dbReference type="RuleBase" id="RU004474"/>
    </source>
</evidence>
<sequence length="162" mass="19137">MQISLIAAMDRNRVIGKENDIPWRIPNDWKFVRKTTEGRPIILGRKNFESIGRVLPGRRNIILSRDTGLTIEGCEIAHSIQDVFDLCANEAEIFIFGGEQIYKMFMPYVSKMYITKIHHEFEGDTFFPELDRNEWKEISVEGGIQDERNPYVYYFHVYERVR</sequence>
<dbReference type="RefSeq" id="WP_116058711.1">
    <property type="nucleotide sequence ID" value="NZ_QRDZ01000001.1"/>
</dbReference>
<evidence type="ECO:0000256" key="4">
    <source>
        <dbReference type="ARBA" id="ARBA00022563"/>
    </source>
</evidence>
<keyword evidence="4 8" id="KW-0554">One-carbon metabolism</keyword>
<accession>A0A3D9KRB3</accession>
<evidence type="ECO:0000256" key="2">
    <source>
        <dbReference type="ARBA" id="ARBA00009539"/>
    </source>
</evidence>
<evidence type="ECO:0000256" key="3">
    <source>
        <dbReference type="ARBA" id="ARBA00012856"/>
    </source>
</evidence>
<dbReference type="UniPathway" id="UPA00077">
    <property type="reaction ID" value="UER00158"/>
</dbReference>
<evidence type="ECO:0000313" key="11">
    <source>
        <dbReference type="EMBL" id="RED89253.1"/>
    </source>
</evidence>
<dbReference type="CDD" id="cd00209">
    <property type="entry name" value="DHFR"/>
    <property type="match status" value="1"/>
</dbReference>
<comment type="function">
    <text evidence="7 8">Key enzyme in folate metabolism. Catalyzes an essential reaction for de novo glycine and purine synthesis, and for DNA precursor synthesis.</text>
</comment>
<dbReference type="Proteomes" id="UP000256977">
    <property type="component" value="Unassembled WGS sequence"/>
</dbReference>
<reference evidence="11 12" key="1">
    <citation type="submission" date="2018-07" db="EMBL/GenBank/DDBJ databases">
        <title>Genomic Encyclopedia of Type Strains, Phase III (KMG-III): the genomes of soil and plant-associated and newly described type strains.</title>
        <authorList>
            <person name="Whitman W."/>
        </authorList>
    </citation>
    <scope>NUCLEOTIDE SEQUENCE [LARGE SCALE GENOMIC DNA]</scope>
    <source>
        <strain evidence="11 12">CECT 7287</strain>
    </source>
</reference>
<dbReference type="SUPFAM" id="SSF53597">
    <property type="entry name" value="Dihydrofolate reductase-like"/>
    <property type="match status" value="1"/>
</dbReference>
<evidence type="ECO:0000256" key="1">
    <source>
        <dbReference type="ARBA" id="ARBA00004903"/>
    </source>
</evidence>
<comment type="pathway">
    <text evidence="1 8">Cofactor biosynthesis; tetrahydrofolate biosynthesis; 5,6,7,8-tetrahydrofolate from 7,8-dihydrofolate: step 1/1.</text>
</comment>
<evidence type="ECO:0000256" key="7">
    <source>
        <dbReference type="ARBA" id="ARBA00025067"/>
    </source>
</evidence>
<evidence type="ECO:0000256" key="5">
    <source>
        <dbReference type="ARBA" id="ARBA00022857"/>
    </source>
</evidence>
<dbReference type="PROSITE" id="PS51330">
    <property type="entry name" value="DHFR_2"/>
    <property type="match status" value="1"/>
</dbReference>
<dbReference type="InterPro" id="IPR017925">
    <property type="entry name" value="DHFR_CS"/>
</dbReference>
<dbReference type="InterPro" id="IPR001796">
    <property type="entry name" value="DHFR_dom"/>
</dbReference>
<dbReference type="EC" id="1.5.1.3" evidence="3 8"/>
<feature type="domain" description="DHFR" evidence="10">
    <location>
        <begin position="2"/>
        <end position="160"/>
    </location>
</feature>
<dbReference type="OrthoDB" id="9804315at2"/>
<dbReference type="Gene3D" id="3.40.430.10">
    <property type="entry name" value="Dihydrofolate Reductase, subunit A"/>
    <property type="match status" value="1"/>
</dbReference>
<proteinExistence type="inferred from homology"/>
<evidence type="ECO:0000256" key="6">
    <source>
        <dbReference type="ARBA" id="ARBA00023002"/>
    </source>
</evidence>
<keyword evidence="6 8" id="KW-0560">Oxidoreductase</keyword>
<evidence type="ECO:0000259" key="10">
    <source>
        <dbReference type="PROSITE" id="PS51330"/>
    </source>
</evidence>
<gene>
    <name evidence="11" type="ORF">DFP98_101228</name>
</gene>
<keyword evidence="12" id="KW-1185">Reference proteome</keyword>